<reference evidence="2 3" key="1">
    <citation type="submission" date="2015-07" db="EMBL/GenBank/DDBJ databases">
        <title>Comparative genomics of the Sigatoka disease complex on banana suggests a link between parallel evolutionary changes in Pseudocercospora fijiensis and Pseudocercospora eumusae and increased virulence on the banana host.</title>
        <authorList>
            <person name="Chang T.-C."/>
            <person name="Salvucci A."/>
            <person name="Crous P.W."/>
            <person name="Stergiopoulos I."/>
        </authorList>
    </citation>
    <scope>NUCLEOTIDE SEQUENCE [LARGE SCALE GENOMIC DNA]</scope>
    <source>
        <strain evidence="2 3">CBS 116634</strain>
    </source>
</reference>
<feature type="compositionally biased region" description="Basic and acidic residues" evidence="1">
    <location>
        <begin position="860"/>
        <end position="887"/>
    </location>
</feature>
<feature type="region of interest" description="Disordered" evidence="1">
    <location>
        <begin position="34"/>
        <end position="98"/>
    </location>
</feature>
<feature type="region of interest" description="Disordered" evidence="1">
    <location>
        <begin position="130"/>
        <end position="176"/>
    </location>
</feature>
<dbReference type="EMBL" id="LFZO01000195">
    <property type="protein sequence ID" value="KXT11526.1"/>
    <property type="molecule type" value="Genomic_DNA"/>
</dbReference>
<organism evidence="2 3">
    <name type="scientific">Pseudocercospora musae</name>
    <dbReference type="NCBI Taxonomy" id="113226"/>
    <lineage>
        <taxon>Eukaryota</taxon>
        <taxon>Fungi</taxon>
        <taxon>Dikarya</taxon>
        <taxon>Ascomycota</taxon>
        <taxon>Pezizomycotina</taxon>
        <taxon>Dothideomycetes</taxon>
        <taxon>Dothideomycetidae</taxon>
        <taxon>Mycosphaerellales</taxon>
        <taxon>Mycosphaerellaceae</taxon>
        <taxon>Pseudocercospora</taxon>
    </lineage>
</organism>
<comment type="caution">
    <text evidence="2">The sequence shown here is derived from an EMBL/GenBank/DDBJ whole genome shotgun (WGS) entry which is preliminary data.</text>
</comment>
<protein>
    <submittedName>
        <fullName evidence="2">Uncharacterized protein</fullName>
    </submittedName>
</protein>
<proteinExistence type="predicted"/>
<feature type="compositionally biased region" description="Polar residues" evidence="1">
    <location>
        <begin position="80"/>
        <end position="91"/>
    </location>
</feature>
<feature type="region of interest" description="Disordered" evidence="1">
    <location>
        <begin position="684"/>
        <end position="735"/>
    </location>
</feature>
<evidence type="ECO:0000313" key="2">
    <source>
        <dbReference type="EMBL" id="KXT11526.1"/>
    </source>
</evidence>
<feature type="compositionally biased region" description="Low complexity" evidence="1">
    <location>
        <begin position="68"/>
        <end position="77"/>
    </location>
</feature>
<dbReference type="Proteomes" id="UP000073492">
    <property type="component" value="Unassembled WGS sequence"/>
</dbReference>
<feature type="compositionally biased region" description="Basic and acidic residues" evidence="1">
    <location>
        <begin position="814"/>
        <end position="823"/>
    </location>
</feature>
<sequence>MYGDREWLGATCIRPRLTFYKELLSSARHIKPSMHPAVHSPSLGASRCISPPEEAARGRRPSPPPPSSSSTGRTPRPLSHQHSNTPRSNPKPNMLTPEEYEALPPSIQKSVRALLKKYFSSVERLRIAQQAASQKRRKQNTKDQPWLSPKPSLDSVRPKTAHPFRPSPSLSQLSRFRKSCQSRSEADVDESQALWFLALPDKLKRSNFTPEELTLLTESSERALGITITSEDSASRRTTLDRNGSIGSYRYQSSISEEFEDFEKDWYGTESESIMSSEPGAHELEILKLYARQRQGSESTTYSSIAPEAAEPRPESRRKSFTRKRAISLAPIPLPPPTLLPAVPPLPSPSTLRSMEHVRSPLPLPSPVDSATETKYYKDTSARSKLREYLASPEKFDEVLEFGFRPDHPKRPSSMDEYEDDLHEDLEELSVANSKDDEDVSSTMSPRTPAGSEANFGGHTTPHSSLDSGNVLPPSNKVIIRSLSPELGGREMTLRMTLTKPELRAPEAELYSFQRREVSGVDLETRDPLALDALPNPASRRQLQTSSHHEPSISTFWSRETWSLGTFTRSCWTRSGARIGAHKMASAHDLSELEKDPRLFLFTSLTAGSSHIITATSRMETILKANKIPFQALDTATDEKARRLWQRRAGGRKLPGLVKDGFVIGDLTEVEEWNEFGELKENIGPVPASDAAPAGGRIGVQTAPPLSHNASPSPASTSSAPGIKKSGPSFDKSEGIALPGAAEIAARNQPQSATNMQASNVEKYTSSPEERKSRTEAVRDIKSSHPALDHLSVPASRIQSGTATPAQVEEVPITEEKQKHRGSEILAADAEEVKEIEKSNSLQEDPKQDAEDAEPVKGVSDLKVDDEKPTQEQGAKEPEDASKTVAD</sequence>
<evidence type="ECO:0000256" key="1">
    <source>
        <dbReference type="SAM" id="MobiDB-lite"/>
    </source>
</evidence>
<feature type="region of interest" description="Disordered" evidence="1">
    <location>
        <begin position="747"/>
        <end position="887"/>
    </location>
</feature>
<dbReference type="PROSITE" id="PS51354">
    <property type="entry name" value="GLUTAREDOXIN_2"/>
    <property type="match status" value="1"/>
</dbReference>
<feature type="compositionally biased region" description="Basic and acidic residues" evidence="1">
    <location>
        <begin position="375"/>
        <end position="384"/>
    </location>
</feature>
<name>A0A139IA09_9PEZI</name>
<feature type="compositionally biased region" description="Basic and acidic residues" evidence="1">
    <location>
        <begin position="768"/>
        <end position="783"/>
    </location>
</feature>
<dbReference type="STRING" id="113226.A0A139IA09"/>
<dbReference type="AlphaFoldDB" id="A0A139IA09"/>
<dbReference type="SUPFAM" id="SSF52833">
    <property type="entry name" value="Thioredoxin-like"/>
    <property type="match status" value="1"/>
</dbReference>
<dbReference type="OrthoDB" id="5380370at2759"/>
<dbReference type="Gene3D" id="3.40.30.10">
    <property type="entry name" value="Glutaredoxin"/>
    <property type="match status" value="1"/>
</dbReference>
<evidence type="ECO:0000313" key="3">
    <source>
        <dbReference type="Proteomes" id="UP000073492"/>
    </source>
</evidence>
<dbReference type="PANTHER" id="PTHR48125">
    <property type="entry name" value="LP07818P1"/>
    <property type="match status" value="1"/>
</dbReference>
<gene>
    <name evidence="2" type="ORF">AC579_6582</name>
</gene>
<feature type="compositionally biased region" description="Basic and acidic residues" evidence="1">
    <location>
        <begin position="831"/>
        <end position="850"/>
    </location>
</feature>
<keyword evidence="3" id="KW-1185">Reference proteome</keyword>
<accession>A0A139IA09</accession>
<feature type="compositionally biased region" description="Polar residues" evidence="1">
    <location>
        <begin position="748"/>
        <end position="767"/>
    </location>
</feature>
<feature type="region of interest" description="Disordered" evidence="1">
    <location>
        <begin position="353"/>
        <end position="384"/>
    </location>
</feature>
<feature type="compositionally biased region" description="Low complexity" evidence="1">
    <location>
        <begin position="710"/>
        <end position="721"/>
    </location>
</feature>
<feature type="region of interest" description="Disordered" evidence="1">
    <location>
        <begin position="430"/>
        <end position="474"/>
    </location>
</feature>
<dbReference type="PANTHER" id="PTHR48125:SF12">
    <property type="entry name" value="AT HOOK TRANSCRIPTION FACTOR FAMILY-RELATED"/>
    <property type="match status" value="1"/>
</dbReference>
<feature type="region of interest" description="Disordered" evidence="1">
    <location>
        <begin position="297"/>
        <end position="322"/>
    </location>
</feature>
<dbReference type="InterPro" id="IPR036249">
    <property type="entry name" value="Thioredoxin-like_sf"/>
</dbReference>